<evidence type="ECO:0000313" key="1">
    <source>
        <dbReference type="EMBL" id="KAK1439483.1"/>
    </source>
</evidence>
<keyword evidence="2" id="KW-1185">Reference proteome</keyword>
<gene>
    <name evidence="1" type="ORF">QVD17_05302</name>
</gene>
<sequence length="229" mass="26542">MEHISLQPPPFCNLKSLKIHPVRILSDDEAHKYVRLATKVISYLREGSPTATFRMISYEELKEKEQQAQAFANASEAQHRMDEFQTMIKDEKTVIEEMSKTYMDGMNKAMESHEAETHDQGNAPMEKMNQYFERKMEQIKSCWEDTGVQIDRWRSKIEFIISQLSDIEALLLKDLPSIKRDKLQACFSSLRAEADTVVKNILHHMKAPQIHLFNLNDCFNELATTSLSS</sequence>
<dbReference type="AlphaFoldDB" id="A0AAD8LE52"/>
<proteinExistence type="predicted"/>
<organism evidence="1 2">
    <name type="scientific">Tagetes erecta</name>
    <name type="common">African marigold</name>
    <dbReference type="NCBI Taxonomy" id="13708"/>
    <lineage>
        <taxon>Eukaryota</taxon>
        <taxon>Viridiplantae</taxon>
        <taxon>Streptophyta</taxon>
        <taxon>Embryophyta</taxon>
        <taxon>Tracheophyta</taxon>
        <taxon>Spermatophyta</taxon>
        <taxon>Magnoliopsida</taxon>
        <taxon>eudicotyledons</taxon>
        <taxon>Gunneridae</taxon>
        <taxon>Pentapetalae</taxon>
        <taxon>asterids</taxon>
        <taxon>campanulids</taxon>
        <taxon>Asterales</taxon>
        <taxon>Asteraceae</taxon>
        <taxon>Asteroideae</taxon>
        <taxon>Heliantheae alliance</taxon>
        <taxon>Tageteae</taxon>
        <taxon>Tagetes</taxon>
    </lineage>
</organism>
<evidence type="ECO:0000313" key="2">
    <source>
        <dbReference type="Proteomes" id="UP001229421"/>
    </source>
</evidence>
<protein>
    <submittedName>
        <fullName evidence="1">Uncharacterized protein</fullName>
    </submittedName>
</protein>
<accession>A0AAD8LE52</accession>
<reference evidence="1" key="1">
    <citation type="journal article" date="2023" name="bioRxiv">
        <title>Improved chromosome-level genome assembly for marigold (Tagetes erecta).</title>
        <authorList>
            <person name="Jiang F."/>
            <person name="Yuan L."/>
            <person name="Wang S."/>
            <person name="Wang H."/>
            <person name="Xu D."/>
            <person name="Wang A."/>
            <person name="Fan W."/>
        </authorList>
    </citation>
    <scope>NUCLEOTIDE SEQUENCE</scope>
    <source>
        <strain evidence="1">WSJ</strain>
        <tissue evidence="1">Leaf</tissue>
    </source>
</reference>
<dbReference type="Proteomes" id="UP001229421">
    <property type="component" value="Unassembled WGS sequence"/>
</dbReference>
<name>A0AAD8LE52_TARER</name>
<dbReference type="EMBL" id="JAUHHV010000001">
    <property type="protein sequence ID" value="KAK1439483.1"/>
    <property type="molecule type" value="Genomic_DNA"/>
</dbReference>
<comment type="caution">
    <text evidence="1">The sequence shown here is derived from an EMBL/GenBank/DDBJ whole genome shotgun (WGS) entry which is preliminary data.</text>
</comment>